<proteinExistence type="predicted"/>
<organism evidence="1 2">
    <name type="scientific">Ajellomyces capsulatus</name>
    <name type="common">Darling's disease fungus</name>
    <name type="synonym">Histoplasma capsulatum</name>
    <dbReference type="NCBI Taxonomy" id="5037"/>
    <lineage>
        <taxon>Eukaryota</taxon>
        <taxon>Fungi</taxon>
        <taxon>Dikarya</taxon>
        <taxon>Ascomycota</taxon>
        <taxon>Pezizomycotina</taxon>
        <taxon>Eurotiomycetes</taxon>
        <taxon>Eurotiomycetidae</taxon>
        <taxon>Onygenales</taxon>
        <taxon>Ajellomycetaceae</taxon>
        <taxon>Histoplasma</taxon>
    </lineage>
</organism>
<protein>
    <submittedName>
        <fullName evidence="1">Uncharacterized protein</fullName>
    </submittedName>
</protein>
<evidence type="ECO:0000313" key="2">
    <source>
        <dbReference type="Proteomes" id="UP000663671"/>
    </source>
</evidence>
<accession>A0A8A1MPF9</accession>
<dbReference type="AlphaFoldDB" id="A0A8A1MPF9"/>
<dbReference type="EMBL" id="CP069116">
    <property type="protein sequence ID" value="QSS66532.1"/>
    <property type="molecule type" value="Genomic_DNA"/>
</dbReference>
<sequence length="152" mass="16138">MEINLCSSLEERLLLAPLRHGLTFGHSSASETTVPVQRSRGATWVAVLRAVQRDVGAGVAGELGNSTTSTPTSMSMVAPGFWSGARLGWPAVVFGSLAGDGAGDITRVTLQFTKTILVVVAVVVVDNINMHQSNPYQMAIYTAGHQGRRRFA</sequence>
<evidence type="ECO:0000313" key="1">
    <source>
        <dbReference type="EMBL" id="QSS66532.1"/>
    </source>
</evidence>
<dbReference type="Proteomes" id="UP000663671">
    <property type="component" value="Chromosome 6"/>
</dbReference>
<dbReference type="VEuPathDB" id="FungiDB:I7I51_02720"/>
<name>A0A8A1MPF9_AJECA</name>
<reference evidence="1" key="1">
    <citation type="submission" date="2021-01" db="EMBL/GenBank/DDBJ databases">
        <title>Chromosome-level genome assembly of a human fungal pathogen reveals clustering of transcriptionally co-regulated genes.</title>
        <authorList>
            <person name="Voorhies M."/>
            <person name="Cohen S."/>
            <person name="Shea T.P."/>
            <person name="Petrus S."/>
            <person name="Munoz J.F."/>
            <person name="Poplawski S."/>
            <person name="Goldman W.E."/>
            <person name="Michael T."/>
            <person name="Cuomo C.A."/>
            <person name="Sil A."/>
            <person name="Beyhan S."/>
        </authorList>
    </citation>
    <scope>NUCLEOTIDE SEQUENCE</scope>
    <source>
        <strain evidence="1">WU24</strain>
    </source>
</reference>
<gene>
    <name evidence="1" type="ORF">I7I51_02720</name>
</gene>